<name>A0ABD1FK55_SALDI</name>
<dbReference type="EC" id="2.1.1.278" evidence="6"/>
<sequence>MENEHEQSHFAMNAGDGPLSYLQNSSYQGGTLDVARLAIEEEIETKLEFSSEQTSICIADFGCSTGNNSFPAMHTIIEAIKRKHEFSYLKTLEFYVFFNDVAANDFNTLFRSLPPSRSYGVAAVPGDFHRRLLPPSSLHFAYASWSLHWLTEAPEAAADSGTPAWNGGEIVYTRERKEVCDAYLDQFGKDVVSFLKSRVVEMVDGGLIALLLPGAPAAWDPEKEYTMVSLVEPLRSSLVDMAMQGRVSEAKIDSFNIPYYFPTLRQLMEIIERNPSFTVEKIETINATGNYTFPSIHARIAFFRAAHEGMLAHHFGGEIIDDLFDQYEKKLGASPILKNVENDKTLVILAILKKNIRP</sequence>
<evidence type="ECO:0000256" key="1">
    <source>
        <dbReference type="ARBA" id="ARBA00007967"/>
    </source>
</evidence>
<keyword evidence="5" id="KW-0460">Magnesium</keyword>
<keyword evidence="4" id="KW-0479">Metal-binding</keyword>
<keyword evidence="7" id="KW-1185">Reference proteome</keyword>
<dbReference type="AlphaFoldDB" id="A0ABD1FK55"/>
<evidence type="ECO:0000256" key="3">
    <source>
        <dbReference type="ARBA" id="ARBA00022679"/>
    </source>
</evidence>
<dbReference type="GO" id="GO:0103007">
    <property type="term" value="F:indole-3-acetate carboxyl methyltransferase activity"/>
    <property type="evidence" value="ECO:0007669"/>
    <property type="project" value="UniProtKB-EC"/>
</dbReference>
<dbReference type="Gene3D" id="3.40.50.150">
    <property type="entry name" value="Vaccinia Virus protein VP39"/>
    <property type="match status" value="1"/>
</dbReference>
<dbReference type="SUPFAM" id="SSF53335">
    <property type="entry name" value="S-adenosyl-L-methionine-dependent methyltransferases"/>
    <property type="match status" value="1"/>
</dbReference>
<evidence type="ECO:0000256" key="4">
    <source>
        <dbReference type="ARBA" id="ARBA00022723"/>
    </source>
</evidence>
<organism evidence="6 7">
    <name type="scientific">Salvia divinorum</name>
    <name type="common">Maria pastora</name>
    <name type="synonym">Diviner's sage</name>
    <dbReference type="NCBI Taxonomy" id="28513"/>
    <lineage>
        <taxon>Eukaryota</taxon>
        <taxon>Viridiplantae</taxon>
        <taxon>Streptophyta</taxon>
        <taxon>Embryophyta</taxon>
        <taxon>Tracheophyta</taxon>
        <taxon>Spermatophyta</taxon>
        <taxon>Magnoliopsida</taxon>
        <taxon>eudicotyledons</taxon>
        <taxon>Gunneridae</taxon>
        <taxon>Pentapetalae</taxon>
        <taxon>asterids</taxon>
        <taxon>lamiids</taxon>
        <taxon>Lamiales</taxon>
        <taxon>Lamiaceae</taxon>
        <taxon>Nepetoideae</taxon>
        <taxon>Mentheae</taxon>
        <taxon>Salviinae</taxon>
        <taxon>Salvia</taxon>
        <taxon>Salvia subgen. Calosphace</taxon>
    </lineage>
</organism>
<dbReference type="InterPro" id="IPR029063">
    <property type="entry name" value="SAM-dependent_MTases_sf"/>
</dbReference>
<evidence type="ECO:0000256" key="5">
    <source>
        <dbReference type="ARBA" id="ARBA00022842"/>
    </source>
</evidence>
<comment type="caution">
    <text evidence="6">The sequence shown here is derived from an EMBL/GenBank/DDBJ whole genome shotgun (WGS) entry which is preliminary data.</text>
</comment>
<evidence type="ECO:0000313" key="6">
    <source>
        <dbReference type="EMBL" id="KAL1531905.1"/>
    </source>
</evidence>
<proteinExistence type="inferred from homology"/>
<protein>
    <submittedName>
        <fullName evidence="6">Indole-3-acetate O-methyltransferase</fullName>
        <ecNumber evidence="6">2.1.1.278</ecNumber>
    </submittedName>
</protein>
<dbReference type="PANTHER" id="PTHR31009">
    <property type="entry name" value="S-ADENOSYL-L-METHIONINE:CARBOXYL METHYLTRANSFERASE FAMILY PROTEIN"/>
    <property type="match status" value="1"/>
</dbReference>
<evidence type="ECO:0000256" key="2">
    <source>
        <dbReference type="ARBA" id="ARBA00022603"/>
    </source>
</evidence>
<dbReference type="Gene3D" id="1.10.1200.270">
    <property type="entry name" value="Methyltransferase, alpha-helical capping domain"/>
    <property type="match status" value="1"/>
</dbReference>
<reference evidence="6 7" key="1">
    <citation type="submission" date="2024-06" db="EMBL/GenBank/DDBJ databases">
        <title>A chromosome level genome sequence of Diviner's sage (Salvia divinorum).</title>
        <authorList>
            <person name="Ford S.A."/>
            <person name="Ro D.-K."/>
            <person name="Ness R.W."/>
            <person name="Phillips M.A."/>
        </authorList>
    </citation>
    <scope>NUCLEOTIDE SEQUENCE [LARGE SCALE GENOMIC DNA]</scope>
    <source>
        <strain evidence="6">SAF-2024a</strain>
        <tissue evidence="6">Leaf</tissue>
    </source>
</reference>
<keyword evidence="2 6" id="KW-0489">Methyltransferase</keyword>
<dbReference type="Proteomes" id="UP001567538">
    <property type="component" value="Unassembled WGS sequence"/>
</dbReference>
<dbReference type="Pfam" id="PF03492">
    <property type="entry name" value="Methyltransf_7"/>
    <property type="match status" value="1"/>
</dbReference>
<dbReference type="GO" id="GO:0032259">
    <property type="term" value="P:methylation"/>
    <property type="evidence" value="ECO:0007669"/>
    <property type="project" value="UniProtKB-KW"/>
</dbReference>
<dbReference type="InterPro" id="IPR005299">
    <property type="entry name" value="MeTrfase_7"/>
</dbReference>
<dbReference type="GO" id="GO:0046872">
    <property type="term" value="F:metal ion binding"/>
    <property type="evidence" value="ECO:0007669"/>
    <property type="project" value="UniProtKB-KW"/>
</dbReference>
<comment type="similarity">
    <text evidence="1">Belongs to the methyltransferase superfamily. Type-7 methyltransferase family.</text>
</comment>
<gene>
    <name evidence="6" type="ORF">AAHA92_31988</name>
</gene>
<evidence type="ECO:0000313" key="7">
    <source>
        <dbReference type="Proteomes" id="UP001567538"/>
    </source>
</evidence>
<keyword evidence="3 6" id="KW-0808">Transferase</keyword>
<dbReference type="InterPro" id="IPR042086">
    <property type="entry name" value="MeTrfase_capping"/>
</dbReference>
<accession>A0ABD1FK55</accession>
<dbReference type="EMBL" id="JBEAFC010000014">
    <property type="protein sequence ID" value="KAL1531905.1"/>
    <property type="molecule type" value="Genomic_DNA"/>
</dbReference>